<keyword evidence="1" id="KW-0732">Signal</keyword>
<evidence type="ECO:0000313" key="3">
    <source>
        <dbReference type="Proteomes" id="UP000094291"/>
    </source>
</evidence>
<name>A0A1E2VEN4_9GAMM</name>
<evidence type="ECO:0000256" key="1">
    <source>
        <dbReference type="SAM" id="SignalP"/>
    </source>
</evidence>
<feature type="signal peptide" evidence="1">
    <location>
        <begin position="1"/>
        <end position="26"/>
    </location>
</feature>
<dbReference type="Pfam" id="PF04214">
    <property type="entry name" value="DUF411"/>
    <property type="match status" value="1"/>
</dbReference>
<dbReference type="InterPro" id="IPR007332">
    <property type="entry name" value="DUF411"/>
</dbReference>
<gene>
    <name evidence="2" type="ORF">BFW38_12875</name>
</gene>
<protein>
    <recommendedName>
        <fullName evidence="4">Metal-binding protein</fullName>
    </recommendedName>
</protein>
<evidence type="ECO:0008006" key="4">
    <source>
        <dbReference type="Google" id="ProtNLM"/>
    </source>
</evidence>
<dbReference type="OrthoDB" id="14727at2"/>
<keyword evidence="3" id="KW-1185">Reference proteome</keyword>
<reference evidence="2 3" key="1">
    <citation type="submission" date="2016-08" db="EMBL/GenBank/DDBJ databases">
        <authorList>
            <person name="Seilhamer J.J."/>
        </authorList>
    </citation>
    <scope>NUCLEOTIDE SEQUENCE [LARGE SCALE GENOMIC DNA]</scope>
    <source>
        <strain evidence="2 3">PH27A</strain>
    </source>
</reference>
<accession>A0A1E2VEN4</accession>
<feature type="chain" id="PRO_5009119749" description="Metal-binding protein" evidence="1">
    <location>
        <begin position="27"/>
        <end position="152"/>
    </location>
</feature>
<proteinExistence type="predicted"/>
<sequence>MNLNRSQALRQLLGFMLLGASSSVIAAGVIEMYKSPYCGCCSAWAQHMESMGFEVNSHAINDINAKKQQLGIPAQLASCHTAMIEGYRIEGHVPAREVQRLLDERPNISGLAVPGMPHGSPGMETGRQEAYTVYAFDLKHRTLAPYQRYPSE</sequence>
<dbReference type="Proteomes" id="UP000094291">
    <property type="component" value="Unassembled WGS sequence"/>
</dbReference>
<dbReference type="AlphaFoldDB" id="A0A1E2VEN4"/>
<comment type="caution">
    <text evidence="2">The sequence shown here is derived from an EMBL/GenBank/DDBJ whole genome shotgun (WGS) entry which is preliminary data.</text>
</comment>
<dbReference type="EMBL" id="MDTQ01000001">
    <property type="protein sequence ID" value="ODC05441.1"/>
    <property type="molecule type" value="Genomic_DNA"/>
</dbReference>
<evidence type="ECO:0000313" key="2">
    <source>
        <dbReference type="EMBL" id="ODC05441.1"/>
    </source>
</evidence>
<dbReference type="STRING" id="197479.BFW38_12875"/>
<organism evidence="2 3">
    <name type="scientific">Terasakiispira papahanaumokuakeensis</name>
    <dbReference type="NCBI Taxonomy" id="197479"/>
    <lineage>
        <taxon>Bacteria</taxon>
        <taxon>Pseudomonadati</taxon>
        <taxon>Pseudomonadota</taxon>
        <taxon>Gammaproteobacteria</taxon>
        <taxon>Oceanospirillales</taxon>
        <taxon>Terasakiispira</taxon>
    </lineage>
</organism>